<dbReference type="PROSITE" id="PS50191">
    <property type="entry name" value="CRAL_TRIO"/>
    <property type="match status" value="1"/>
</dbReference>
<dbReference type="InterPro" id="IPR036691">
    <property type="entry name" value="Endo/exonu/phosph_ase_sf"/>
</dbReference>
<comment type="similarity">
    <text evidence="6">Belongs to the SFH family.</text>
</comment>
<sequence length="1264" mass="145605">MWDKRNWKGEPVERGNQSITCSFSGLNQDLIWFITAVYASCDGRERKELWEELGAMRSFCEGPWVVCGDFNTTRFPSEKTNCSRISEAMSDFSSCINELELVDPPLFGGPYTWRGGENQKNASRIDRFLYSFPWDEMFTQIRQSTLPSLGSDHNPIVLICGDEVFKKSYFKFEKWWLNVEGFRDKVKEWWGSFNVTGSPDFILASKLSFLKKKLKEWSKENRGNWRVRKEHLLEQIGRWENIQVHRTLTDDEQLLKAHRAMEYEEVARNEEIHWRQRSRIQWIKNGDKNTKFFHRMATSHKRNNTIESLVINGEESSDPVAIRNEIVDFYQILYKETESWRPSLNILDVQTITEEEQILLSRGFEEEEVLEGIKQCAVDKAPGPDGYTMAFFSVFWETIKDDVMQTFHKFHAHQNEVNETYGVGVWRTIRNLWDSLKNNSKIVVGRGDKTKFWLDDWCGNGILRDLFPILFSICTNTNSKIEEMWSPQGWNIIFRRLLNDWEIDGMAECLGLIGGFPGTTLEPDRLAWGHHKDGVFSVNRLYNWGLKRCAGRSIGPWNTIWKSVAPAKVKCFTWLVARKKCLTHEAMQKRGINIVSRCLLCKEALETNKHLFMHCKVTAQVWALFTSIANEYWTMPEHTSDLLSCWIKRGGSKSQKRWWRTVPACIWWIIWKERNQRIFEGKECTIQKIKWKVITTLGFWCKEQDIEEEFQLVDFIGSLFLKARKFDIDKAKHMWADMLQWRKEFGADTIIHDFQFQEQDEVSNYYPQGYHGIDREGRPVYIERLGKVDPTKLMQVTTMDRYIRNHVREFEKTFAIKFPACTVAAKRQIDSSTTILDVQGVGLKNFTKSARELIMRLQKIDGSLTHFATFWLVQTLHQMLIINAGPGFRLLWSTVKSFLDPKTTSKIHVLGNKYQNKLLELVDVSELPDFLGGTCTCANQGGCLRSDKGPWQNPEILKMIGEARRARQVVKVVNSEGKVVYAKPRFPMSKGSDTSTAESGSEAEDIASPKAVRNYSHLRLTPVREEAKGIGMSGNTTNFSGYDEYVPMVDKAVDSVLKKQTSFHKASIAKGILPPADSQKPAGGLSAQLLGLLMAFFTTVVMLFRSVLCHMTNKLPDPSIGQDQAVQEFTFDANNNEEFRPPSPTPAFTEAQLLSVVLKKLGELEDKVSTLQEKPSEMPYEKEELLNAAVCRVDGLEAELIATKKALHEALMRQEELLAYIDGQEAAKFQWKLTPEEKSRKRSFAFKDPLEGGGAPTFNKSIRM</sequence>
<dbReference type="EMBL" id="CP133621">
    <property type="protein sequence ID" value="WMV51453.1"/>
    <property type="molecule type" value="Genomic_DNA"/>
</dbReference>
<dbReference type="Gene3D" id="3.40.525.10">
    <property type="entry name" value="CRAL-TRIO lipid binding domain"/>
    <property type="match status" value="1"/>
</dbReference>
<dbReference type="PANTHER" id="PTHR45657:SF28">
    <property type="entry name" value="PHOSPHATIDYLINOSITOL_PHOSPHATIDYLCHOLINE TRANSFER PROTEIN SFH8-LIKE ISOFORM X1"/>
    <property type="match status" value="1"/>
</dbReference>
<dbReference type="Gene3D" id="3.60.10.10">
    <property type="entry name" value="Endonuclease/exonuclease/phosphatase"/>
    <property type="match status" value="1"/>
</dbReference>
<dbReference type="InterPro" id="IPR005135">
    <property type="entry name" value="Endo/exonuclease/phosphatase"/>
</dbReference>
<dbReference type="Pfam" id="PF03372">
    <property type="entry name" value="Exo_endo_phos"/>
    <property type="match status" value="1"/>
</dbReference>
<keyword evidence="11" id="KW-1185">Reference proteome</keyword>
<feature type="domain" description="CRAL-TRIO" evidence="9">
    <location>
        <begin position="758"/>
        <end position="939"/>
    </location>
</feature>
<evidence type="ECO:0000256" key="3">
    <source>
        <dbReference type="ARBA" id="ARBA00022927"/>
    </source>
</evidence>
<dbReference type="InterPro" id="IPR051026">
    <property type="entry name" value="PI/PC_transfer"/>
</dbReference>
<protein>
    <recommendedName>
        <fullName evidence="9">CRAL-TRIO domain-containing protein</fullName>
    </recommendedName>
</protein>
<keyword evidence="8" id="KW-1133">Transmembrane helix</keyword>
<feature type="region of interest" description="Disordered" evidence="7">
    <location>
        <begin position="985"/>
        <end position="1006"/>
    </location>
</feature>
<feature type="transmembrane region" description="Helical" evidence="8">
    <location>
        <begin position="1085"/>
        <end position="1104"/>
    </location>
</feature>
<dbReference type="GO" id="GO:0015031">
    <property type="term" value="P:protein transport"/>
    <property type="evidence" value="ECO:0007669"/>
    <property type="project" value="UniProtKB-KW"/>
</dbReference>
<keyword evidence="3" id="KW-0653">Protein transport</keyword>
<dbReference type="InterPro" id="IPR001251">
    <property type="entry name" value="CRAL-TRIO_dom"/>
</dbReference>
<dbReference type="AlphaFoldDB" id="A0AAF0ZVM5"/>
<keyword evidence="5" id="KW-0175">Coiled coil</keyword>
<dbReference type="GO" id="GO:0000139">
    <property type="term" value="C:Golgi membrane"/>
    <property type="evidence" value="ECO:0007669"/>
    <property type="project" value="UniProtKB-SubCell"/>
</dbReference>
<dbReference type="InterPro" id="IPR036273">
    <property type="entry name" value="CRAL/TRIO_N_dom_sf"/>
</dbReference>
<dbReference type="InterPro" id="IPR036865">
    <property type="entry name" value="CRAL-TRIO_dom_sf"/>
</dbReference>
<evidence type="ECO:0000256" key="7">
    <source>
        <dbReference type="SAM" id="MobiDB-lite"/>
    </source>
</evidence>
<reference evidence="10" key="1">
    <citation type="submission" date="2023-08" db="EMBL/GenBank/DDBJ databases">
        <title>A de novo genome assembly of Solanum verrucosum Schlechtendal, a Mexican diploid species geographically isolated from the other diploid A-genome species in potato relatives.</title>
        <authorList>
            <person name="Hosaka K."/>
        </authorList>
    </citation>
    <scope>NUCLEOTIDE SEQUENCE</scope>
    <source>
        <tissue evidence="10">Young leaves</tissue>
    </source>
</reference>
<name>A0AAF0ZVM5_SOLVR</name>
<dbReference type="InterPro" id="IPR026960">
    <property type="entry name" value="RVT-Znf"/>
</dbReference>
<evidence type="ECO:0000256" key="5">
    <source>
        <dbReference type="ARBA" id="ARBA00023054"/>
    </source>
</evidence>
<evidence type="ECO:0000256" key="6">
    <source>
        <dbReference type="ARBA" id="ARBA00038020"/>
    </source>
</evidence>
<gene>
    <name evidence="10" type="ORF">MTR67_044838</name>
</gene>
<evidence type="ECO:0000256" key="2">
    <source>
        <dbReference type="ARBA" id="ARBA00004395"/>
    </source>
</evidence>
<dbReference type="CDD" id="cd00170">
    <property type="entry name" value="SEC14"/>
    <property type="match status" value="1"/>
</dbReference>
<keyword evidence="8" id="KW-0472">Membrane</keyword>
<dbReference type="GO" id="GO:0005886">
    <property type="term" value="C:plasma membrane"/>
    <property type="evidence" value="ECO:0007669"/>
    <property type="project" value="UniProtKB-SubCell"/>
</dbReference>
<evidence type="ECO:0000259" key="9">
    <source>
        <dbReference type="PROSITE" id="PS50191"/>
    </source>
</evidence>
<dbReference type="SUPFAM" id="SSF56219">
    <property type="entry name" value="DNase I-like"/>
    <property type="match status" value="1"/>
</dbReference>
<dbReference type="Gene3D" id="1.10.8.20">
    <property type="entry name" value="N-terminal domain of phosphatidylinositol transfer protein sec14p"/>
    <property type="match status" value="1"/>
</dbReference>
<dbReference type="PANTHER" id="PTHR45657">
    <property type="entry name" value="CRAL-TRIO DOMAIN-CONTAINING PROTEIN YKL091C-RELATED"/>
    <property type="match status" value="1"/>
</dbReference>
<dbReference type="Proteomes" id="UP001234989">
    <property type="component" value="Chromosome 10"/>
</dbReference>
<evidence type="ECO:0000256" key="8">
    <source>
        <dbReference type="SAM" id="Phobius"/>
    </source>
</evidence>
<organism evidence="10 11">
    <name type="scientific">Solanum verrucosum</name>
    <dbReference type="NCBI Taxonomy" id="315347"/>
    <lineage>
        <taxon>Eukaryota</taxon>
        <taxon>Viridiplantae</taxon>
        <taxon>Streptophyta</taxon>
        <taxon>Embryophyta</taxon>
        <taxon>Tracheophyta</taxon>
        <taxon>Spermatophyta</taxon>
        <taxon>Magnoliopsida</taxon>
        <taxon>eudicotyledons</taxon>
        <taxon>Gunneridae</taxon>
        <taxon>Pentapetalae</taxon>
        <taxon>asterids</taxon>
        <taxon>lamiids</taxon>
        <taxon>Solanales</taxon>
        <taxon>Solanaceae</taxon>
        <taxon>Solanoideae</taxon>
        <taxon>Solaneae</taxon>
        <taxon>Solanum</taxon>
    </lineage>
</organism>
<dbReference type="SUPFAM" id="SSF52087">
    <property type="entry name" value="CRAL/TRIO domain"/>
    <property type="match status" value="1"/>
</dbReference>
<evidence type="ECO:0000313" key="10">
    <source>
        <dbReference type="EMBL" id="WMV51453.1"/>
    </source>
</evidence>
<evidence type="ECO:0000256" key="4">
    <source>
        <dbReference type="ARBA" id="ARBA00023034"/>
    </source>
</evidence>
<evidence type="ECO:0000313" key="11">
    <source>
        <dbReference type="Proteomes" id="UP001234989"/>
    </source>
</evidence>
<dbReference type="SMART" id="SM00516">
    <property type="entry name" value="SEC14"/>
    <property type="match status" value="1"/>
</dbReference>
<keyword evidence="3" id="KW-0813">Transport</keyword>
<dbReference type="SUPFAM" id="SSF46938">
    <property type="entry name" value="CRAL/TRIO N-terminal domain"/>
    <property type="match status" value="1"/>
</dbReference>
<dbReference type="FunFam" id="3.40.525.10:FF:000011">
    <property type="entry name" value="SEC14 cytosolic factor"/>
    <property type="match status" value="1"/>
</dbReference>
<comment type="subcellular location">
    <subcellularLocation>
        <location evidence="1">Cell membrane</location>
        <topology evidence="1">Peripheral membrane protein</topology>
    </subcellularLocation>
    <subcellularLocation>
        <location evidence="2">Golgi apparatus membrane</location>
        <topology evidence="2">Peripheral membrane protein</topology>
    </subcellularLocation>
</comment>
<keyword evidence="8" id="KW-0812">Transmembrane</keyword>
<keyword evidence="4" id="KW-0333">Golgi apparatus</keyword>
<accession>A0AAF0ZVM5</accession>
<dbReference type="Pfam" id="PF00650">
    <property type="entry name" value="CRAL_TRIO"/>
    <property type="match status" value="1"/>
</dbReference>
<dbReference type="Pfam" id="PF13966">
    <property type="entry name" value="zf-RVT"/>
    <property type="match status" value="1"/>
</dbReference>
<proteinExistence type="inferred from homology"/>
<dbReference type="GO" id="GO:0003824">
    <property type="term" value="F:catalytic activity"/>
    <property type="evidence" value="ECO:0007669"/>
    <property type="project" value="InterPro"/>
</dbReference>
<evidence type="ECO:0000256" key="1">
    <source>
        <dbReference type="ARBA" id="ARBA00004202"/>
    </source>
</evidence>